<organism evidence="2 3">
    <name type="scientific">Coniophora puteana (strain RWD-64-598)</name>
    <name type="common">Brown rot fungus</name>
    <dbReference type="NCBI Taxonomy" id="741705"/>
    <lineage>
        <taxon>Eukaryota</taxon>
        <taxon>Fungi</taxon>
        <taxon>Dikarya</taxon>
        <taxon>Basidiomycota</taxon>
        <taxon>Agaricomycotina</taxon>
        <taxon>Agaricomycetes</taxon>
        <taxon>Agaricomycetidae</taxon>
        <taxon>Boletales</taxon>
        <taxon>Coniophorineae</taxon>
        <taxon>Coniophoraceae</taxon>
        <taxon>Coniophora</taxon>
    </lineage>
</organism>
<keyword evidence="3" id="KW-1185">Reference proteome</keyword>
<dbReference type="RefSeq" id="XP_007770296.1">
    <property type="nucleotide sequence ID" value="XM_007772106.1"/>
</dbReference>
<accession>A0A5M3MLS0</accession>
<evidence type="ECO:0000313" key="2">
    <source>
        <dbReference type="EMBL" id="EIW79987.1"/>
    </source>
</evidence>
<evidence type="ECO:0000313" key="3">
    <source>
        <dbReference type="Proteomes" id="UP000053558"/>
    </source>
</evidence>
<gene>
    <name evidence="2" type="ORF">CONPUDRAFT_83188</name>
</gene>
<protein>
    <submittedName>
        <fullName evidence="2">Uncharacterized protein</fullName>
    </submittedName>
</protein>
<name>A0A5M3MLS0_CONPW</name>
<dbReference type="GeneID" id="19210543"/>
<reference evidence="3" key="1">
    <citation type="journal article" date="2012" name="Science">
        <title>The Paleozoic origin of enzymatic lignin decomposition reconstructed from 31 fungal genomes.</title>
        <authorList>
            <person name="Floudas D."/>
            <person name="Binder M."/>
            <person name="Riley R."/>
            <person name="Barry K."/>
            <person name="Blanchette R.A."/>
            <person name="Henrissat B."/>
            <person name="Martinez A.T."/>
            <person name="Otillar R."/>
            <person name="Spatafora J.W."/>
            <person name="Yadav J.S."/>
            <person name="Aerts A."/>
            <person name="Benoit I."/>
            <person name="Boyd A."/>
            <person name="Carlson A."/>
            <person name="Copeland A."/>
            <person name="Coutinho P.M."/>
            <person name="de Vries R.P."/>
            <person name="Ferreira P."/>
            <person name="Findley K."/>
            <person name="Foster B."/>
            <person name="Gaskell J."/>
            <person name="Glotzer D."/>
            <person name="Gorecki P."/>
            <person name="Heitman J."/>
            <person name="Hesse C."/>
            <person name="Hori C."/>
            <person name="Igarashi K."/>
            <person name="Jurgens J.A."/>
            <person name="Kallen N."/>
            <person name="Kersten P."/>
            <person name="Kohler A."/>
            <person name="Kuees U."/>
            <person name="Kumar T.K.A."/>
            <person name="Kuo A."/>
            <person name="LaButti K."/>
            <person name="Larrondo L.F."/>
            <person name="Lindquist E."/>
            <person name="Ling A."/>
            <person name="Lombard V."/>
            <person name="Lucas S."/>
            <person name="Lundell T."/>
            <person name="Martin R."/>
            <person name="McLaughlin D.J."/>
            <person name="Morgenstern I."/>
            <person name="Morin E."/>
            <person name="Murat C."/>
            <person name="Nagy L.G."/>
            <person name="Nolan M."/>
            <person name="Ohm R.A."/>
            <person name="Patyshakuliyeva A."/>
            <person name="Rokas A."/>
            <person name="Ruiz-Duenas F.J."/>
            <person name="Sabat G."/>
            <person name="Salamov A."/>
            <person name="Samejima M."/>
            <person name="Schmutz J."/>
            <person name="Slot J.C."/>
            <person name="St John F."/>
            <person name="Stenlid J."/>
            <person name="Sun H."/>
            <person name="Sun S."/>
            <person name="Syed K."/>
            <person name="Tsang A."/>
            <person name="Wiebenga A."/>
            <person name="Young D."/>
            <person name="Pisabarro A."/>
            <person name="Eastwood D.C."/>
            <person name="Martin F."/>
            <person name="Cullen D."/>
            <person name="Grigoriev I.V."/>
            <person name="Hibbett D.S."/>
        </authorList>
    </citation>
    <scope>NUCLEOTIDE SEQUENCE [LARGE SCALE GENOMIC DNA]</scope>
    <source>
        <strain evidence="3">RWD-64-598 SS2</strain>
    </source>
</reference>
<proteinExistence type="predicted"/>
<comment type="caution">
    <text evidence="2">The sequence shown here is derived from an EMBL/GenBank/DDBJ whole genome shotgun (WGS) entry which is preliminary data.</text>
</comment>
<dbReference type="Proteomes" id="UP000053558">
    <property type="component" value="Unassembled WGS sequence"/>
</dbReference>
<feature type="region of interest" description="Disordered" evidence="1">
    <location>
        <begin position="1"/>
        <end position="22"/>
    </location>
</feature>
<evidence type="ECO:0000256" key="1">
    <source>
        <dbReference type="SAM" id="MobiDB-lite"/>
    </source>
</evidence>
<dbReference type="EMBL" id="JH711580">
    <property type="protein sequence ID" value="EIW79987.1"/>
    <property type="molecule type" value="Genomic_DNA"/>
</dbReference>
<dbReference type="KEGG" id="cput:CONPUDRAFT_83188"/>
<dbReference type="AlphaFoldDB" id="A0A5M3MLS0"/>
<sequence>MGAKKKEEEKPGTETTKFDVSRQEKIRARWGWREGTRKIPWNEGGRPTDTHLLTCLPVSKMARAQHVTQRSKASPA</sequence>